<dbReference type="InterPro" id="IPR013255">
    <property type="entry name" value="Spc25_C"/>
</dbReference>
<dbReference type="FunFam" id="3.30.457.50:FF:000001">
    <property type="entry name" value="Probable kinetochore protein spc25"/>
    <property type="match status" value="1"/>
</dbReference>
<evidence type="ECO:0000313" key="14">
    <source>
        <dbReference type="EMBL" id="KAK2177575.1"/>
    </source>
</evidence>
<evidence type="ECO:0000256" key="9">
    <source>
        <dbReference type="ARBA" id="ARBA00023328"/>
    </source>
</evidence>
<evidence type="ECO:0000313" key="15">
    <source>
        <dbReference type="Proteomes" id="UP001209878"/>
    </source>
</evidence>
<comment type="caution">
    <text evidence="14">The sequence shown here is derived from an EMBL/GenBank/DDBJ whole genome shotgun (WGS) entry which is preliminary data.</text>
</comment>
<comment type="similarity">
    <text evidence="2 11">Belongs to the SPC25 family.</text>
</comment>
<protein>
    <recommendedName>
        <fullName evidence="3 11">Kinetochore protein SPC25</fullName>
    </recommendedName>
</protein>
<dbReference type="GO" id="GO:0031262">
    <property type="term" value="C:Ndc80 complex"/>
    <property type="evidence" value="ECO:0007669"/>
    <property type="project" value="InterPro"/>
</dbReference>
<dbReference type="PANTHER" id="PTHR14281:SF0">
    <property type="entry name" value="KINETOCHORE PROTEIN SPC25"/>
    <property type="match status" value="1"/>
</dbReference>
<evidence type="ECO:0000256" key="12">
    <source>
        <dbReference type="SAM" id="Coils"/>
    </source>
</evidence>
<feature type="domain" description="Chromosome segregation protein Spc25 C-terminal" evidence="13">
    <location>
        <begin position="157"/>
        <end position="227"/>
    </location>
</feature>
<comment type="subcellular location">
    <subcellularLocation>
        <location evidence="1">Chromosome</location>
        <location evidence="1">Centromere</location>
    </subcellularLocation>
    <subcellularLocation>
        <location evidence="11">Nucleus</location>
    </subcellularLocation>
    <subcellularLocation>
        <location evidence="11">Chromosome</location>
        <location evidence="11">Centromere</location>
        <location evidence="11">Kinetochore</location>
    </subcellularLocation>
</comment>
<keyword evidence="9 11" id="KW-0137">Centromere</keyword>
<keyword evidence="8 11" id="KW-0131">Cell cycle</keyword>
<keyword evidence="4 11" id="KW-0158">Chromosome</keyword>
<proteinExistence type="inferred from homology"/>
<reference evidence="14" key="1">
    <citation type="journal article" date="2023" name="Mol. Biol. Evol.">
        <title>Third-Generation Sequencing Reveals the Adaptive Role of the Epigenome in Three Deep-Sea Polychaetes.</title>
        <authorList>
            <person name="Perez M."/>
            <person name="Aroh O."/>
            <person name="Sun Y."/>
            <person name="Lan Y."/>
            <person name="Juniper S.K."/>
            <person name="Young C.R."/>
            <person name="Angers B."/>
            <person name="Qian P.Y."/>
        </authorList>
    </citation>
    <scope>NUCLEOTIDE SEQUENCE</scope>
    <source>
        <strain evidence="14">R07B-5</strain>
    </source>
</reference>
<evidence type="ECO:0000256" key="5">
    <source>
        <dbReference type="ARBA" id="ARBA00022618"/>
    </source>
</evidence>
<evidence type="ECO:0000256" key="1">
    <source>
        <dbReference type="ARBA" id="ARBA00004584"/>
    </source>
</evidence>
<feature type="coiled-coil region" evidence="12">
    <location>
        <begin position="76"/>
        <end position="117"/>
    </location>
</feature>
<comment type="function">
    <text evidence="11">Acts as a component of the essential kinetochore-associated NDC80 complex, which is required for chromosome segregation and spindle checkpoint activity.</text>
</comment>
<dbReference type="EMBL" id="JAODUO010000590">
    <property type="protein sequence ID" value="KAK2177575.1"/>
    <property type="molecule type" value="Genomic_DNA"/>
</dbReference>
<dbReference type="Proteomes" id="UP001209878">
    <property type="component" value="Unassembled WGS sequence"/>
</dbReference>
<evidence type="ECO:0000256" key="4">
    <source>
        <dbReference type="ARBA" id="ARBA00022454"/>
    </source>
</evidence>
<evidence type="ECO:0000256" key="7">
    <source>
        <dbReference type="ARBA" id="ARBA00023054"/>
    </source>
</evidence>
<evidence type="ECO:0000256" key="2">
    <source>
        <dbReference type="ARBA" id="ARBA00006379"/>
    </source>
</evidence>
<dbReference type="CDD" id="cd23784">
    <property type="entry name" value="RWD_Spc25"/>
    <property type="match status" value="1"/>
</dbReference>
<dbReference type="GO" id="GO:0051301">
    <property type="term" value="P:cell division"/>
    <property type="evidence" value="ECO:0007669"/>
    <property type="project" value="UniProtKB-UniRule"/>
</dbReference>
<dbReference type="Pfam" id="PF08234">
    <property type="entry name" value="Spindle_Spc25"/>
    <property type="match status" value="1"/>
</dbReference>
<keyword evidence="15" id="KW-1185">Reference proteome</keyword>
<dbReference type="PANTHER" id="PTHR14281">
    <property type="entry name" value="KINETOCHORE PROTEIN SPC25-RELATED"/>
    <property type="match status" value="1"/>
</dbReference>
<dbReference type="Gene3D" id="3.30.457.50">
    <property type="entry name" value="Chromosome segregation protein Spc25"/>
    <property type="match status" value="1"/>
</dbReference>
<keyword evidence="5 11" id="KW-0132">Cell division</keyword>
<evidence type="ECO:0000256" key="3">
    <source>
        <dbReference type="ARBA" id="ARBA00013692"/>
    </source>
</evidence>
<organism evidence="14 15">
    <name type="scientific">Ridgeia piscesae</name>
    <name type="common">Tubeworm</name>
    <dbReference type="NCBI Taxonomy" id="27915"/>
    <lineage>
        <taxon>Eukaryota</taxon>
        <taxon>Metazoa</taxon>
        <taxon>Spiralia</taxon>
        <taxon>Lophotrochozoa</taxon>
        <taxon>Annelida</taxon>
        <taxon>Polychaeta</taxon>
        <taxon>Sedentaria</taxon>
        <taxon>Canalipalpata</taxon>
        <taxon>Sabellida</taxon>
        <taxon>Siboglinidae</taxon>
        <taxon>Ridgeia</taxon>
    </lineage>
</organism>
<dbReference type="GO" id="GO:0005634">
    <property type="term" value="C:nucleus"/>
    <property type="evidence" value="ECO:0007669"/>
    <property type="project" value="UniProtKB-SubCell"/>
</dbReference>
<keyword evidence="11" id="KW-0539">Nucleus</keyword>
<dbReference type="InterPro" id="IPR045143">
    <property type="entry name" value="Spc25"/>
</dbReference>
<gene>
    <name evidence="14" type="ORF">NP493_591g02001</name>
</gene>
<dbReference type="GO" id="GO:0007059">
    <property type="term" value="P:chromosome segregation"/>
    <property type="evidence" value="ECO:0007669"/>
    <property type="project" value="InterPro"/>
</dbReference>
<comment type="subunit">
    <text evidence="10">Component of the NDC80 complex, which is composed of ndc80, cdca1, spbc24 and spbc25. The NDC80 complex interacts with mis12 and zwint.</text>
</comment>
<sequence>MSVHSETEHRLDAESRLKAWATGRDFDEAAALESLQSTLQETKDKVVRLWAGVELQHQLKNVTDTHEANIAKLRAVEKRIDELNSLQMALKAVKQQMDNALLHKEKNEEIMQRLKAETDKCKQMQVAKEMSVAAVKKELDKAADWCRSRFALQLKKVSGGRLQLVFTRIDYKDQAKPFYFSVKVNEDKSYSVFDCVPLITDLDDLVKKLNDTNNFRSFVIVVRQRFKVMT</sequence>
<name>A0AAD9KUI5_RIDPI</name>
<evidence type="ECO:0000256" key="11">
    <source>
        <dbReference type="RuleBase" id="RU367150"/>
    </source>
</evidence>
<evidence type="ECO:0000256" key="10">
    <source>
        <dbReference type="ARBA" id="ARBA00065771"/>
    </source>
</evidence>
<evidence type="ECO:0000259" key="13">
    <source>
        <dbReference type="Pfam" id="PF08234"/>
    </source>
</evidence>
<keyword evidence="6 11" id="KW-0498">Mitosis</keyword>
<keyword evidence="11" id="KW-0995">Kinetochore</keyword>
<dbReference type="AlphaFoldDB" id="A0AAD9KUI5"/>
<keyword evidence="7 12" id="KW-0175">Coiled coil</keyword>
<evidence type="ECO:0000256" key="6">
    <source>
        <dbReference type="ARBA" id="ARBA00022776"/>
    </source>
</evidence>
<accession>A0AAD9KUI5</accession>
<evidence type="ECO:0000256" key="8">
    <source>
        <dbReference type="ARBA" id="ARBA00023306"/>
    </source>
</evidence>